<evidence type="ECO:0000313" key="2">
    <source>
        <dbReference type="EMBL" id="MPM58872.1"/>
    </source>
</evidence>
<gene>
    <name evidence="2" type="ORF">SDC9_105705</name>
</gene>
<evidence type="ECO:0000256" key="1">
    <source>
        <dbReference type="SAM" id="MobiDB-lite"/>
    </source>
</evidence>
<dbReference type="InterPro" id="IPR025961">
    <property type="entry name" value="Metal_resist"/>
</dbReference>
<name>A0A645B0A1_9ZZZZ</name>
<organism evidence="2">
    <name type="scientific">bioreactor metagenome</name>
    <dbReference type="NCBI Taxonomy" id="1076179"/>
    <lineage>
        <taxon>unclassified sequences</taxon>
        <taxon>metagenomes</taxon>
        <taxon>ecological metagenomes</taxon>
    </lineage>
</organism>
<dbReference type="InterPro" id="IPR012899">
    <property type="entry name" value="LTXXQ"/>
</dbReference>
<feature type="compositionally biased region" description="Gly residues" evidence="1">
    <location>
        <begin position="142"/>
        <end position="153"/>
    </location>
</feature>
<proteinExistence type="predicted"/>
<dbReference type="Pfam" id="PF13801">
    <property type="entry name" value="Metal_resist"/>
    <property type="match status" value="1"/>
</dbReference>
<reference evidence="2" key="1">
    <citation type="submission" date="2019-08" db="EMBL/GenBank/DDBJ databases">
        <authorList>
            <person name="Kucharzyk K."/>
            <person name="Murdoch R.W."/>
            <person name="Higgins S."/>
            <person name="Loffler F."/>
        </authorList>
    </citation>
    <scope>NUCLEOTIDE SEQUENCE</scope>
</reference>
<dbReference type="GO" id="GO:0042597">
    <property type="term" value="C:periplasmic space"/>
    <property type="evidence" value="ECO:0007669"/>
    <property type="project" value="InterPro"/>
</dbReference>
<dbReference type="AlphaFoldDB" id="A0A645B0A1"/>
<dbReference type="Gene3D" id="1.20.120.1490">
    <property type="match status" value="1"/>
</dbReference>
<comment type="caution">
    <text evidence="2">The sequence shown here is derived from an EMBL/GenBank/DDBJ whole genome shotgun (WGS) entry which is preliminary data.</text>
</comment>
<protein>
    <recommendedName>
        <fullName evidence="3">Periplasmic heavy metal sensor</fullName>
    </recommendedName>
</protein>
<feature type="region of interest" description="Disordered" evidence="1">
    <location>
        <begin position="142"/>
        <end position="161"/>
    </location>
</feature>
<evidence type="ECO:0008006" key="3">
    <source>
        <dbReference type="Google" id="ProtNLM"/>
    </source>
</evidence>
<dbReference type="EMBL" id="VSSQ01017000">
    <property type="protein sequence ID" value="MPM58872.1"/>
    <property type="molecule type" value="Genomic_DNA"/>
</dbReference>
<accession>A0A645B0A1</accession>
<dbReference type="CDD" id="cd09916">
    <property type="entry name" value="CpxP_like"/>
    <property type="match status" value="1"/>
</dbReference>
<sequence>MHPGGGCGIPNLTDEQLKKMEPLRLDFQKKSMEIKNQIKVKEAQLVTVTTGDKINKDEAYKIIDEISVLKANLQKAKLDHRLAVRAILTPEQQLAFDMHGMKGGKKHGQGHMGSGKGQGCGMGNGQGCGMGQMQGNCGGQKSGGCSGNGGQHGQGNCSQGK</sequence>